<dbReference type="RefSeq" id="WP_013759149.1">
    <property type="nucleotide sequence ID" value="NC_015500.1"/>
</dbReference>
<dbReference type="PROSITE" id="PS51379">
    <property type="entry name" value="4FE4S_FER_2"/>
    <property type="match status" value="2"/>
</dbReference>
<dbReference type="InterPro" id="IPR017900">
    <property type="entry name" value="4Fe4S_Fe_S_CS"/>
</dbReference>
<organism evidence="5 6">
    <name type="scientific">Treponema brennaborense (strain DSM 12168 / CIP 105900 / DD5/3)</name>
    <dbReference type="NCBI Taxonomy" id="906968"/>
    <lineage>
        <taxon>Bacteria</taxon>
        <taxon>Pseudomonadati</taxon>
        <taxon>Spirochaetota</taxon>
        <taxon>Spirochaetia</taxon>
        <taxon>Spirochaetales</taxon>
        <taxon>Treponemataceae</taxon>
        <taxon>Treponema</taxon>
    </lineage>
</organism>
<keyword evidence="6" id="KW-1185">Reference proteome</keyword>
<dbReference type="AlphaFoldDB" id="F4LJR6"/>
<evidence type="ECO:0000313" key="5">
    <source>
        <dbReference type="EMBL" id="AEE17446.1"/>
    </source>
</evidence>
<dbReference type="Proteomes" id="UP000006546">
    <property type="component" value="Chromosome"/>
</dbReference>
<dbReference type="InterPro" id="IPR017896">
    <property type="entry name" value="4Fe4S_Fe-S-bd"/>
</dbReference>
<dbReference type="SUPFAM" id="SSF46548">
    <property type="entry name" value="alpha-helical ferredoxin"/>
    <property type="match status" value="1"/>
</dbReference>
<dbReference type="KEGG" id="tbe:Trebr_2031"/>
<evidence type="ECO:0000313" key="6">
    <source>
        <dbReference type="Proteomes" id="UP000006546"/>
    </source>
</evidence>
<dbReference type="GO" id="GO:0051536">
    <property type="term" value="F:iron-sulfur cluster binding"/>
    <property type="evidence" value="ECO:0007669"/>
    <property type="project" value="UniProtKB-KW"/>
</dbReference>
<feature type="domain" description="4Fe-4S ferredoxin-type" evidence="4">
    <location>
        <begin position="229"/>
        <end position="259"/>
    </location>
</feature>
<gene>
    <name evidence="5" type="ordered locus">Trebr_2031</name>
</gene>
<dbReference type="GO" id="GO:0046872">
    <property type="term" value="F:metal ion binding"/>
    <property type="evidence" value="ECO:0007669"/>
    <property type="project" value="UniProtKB-KW"/>
</dbReference>
<name>F4LJR6_TREBD</name>
<dbReference type="eggNOG" id="COG0479">
    <property type="taxonomic scope" value="Bacteria"/>
</dbReference>
<evidence type="ECO:0000259" key="4">
    <source>
        <dbReference type="PROSITE" id="PS51379"/>
    </source>
</evidence>
<keyword evidence="3" id="KW-0411">Iron-sulfur</keyword>
<keyword evidence="1" id="KW-0479">Metal-binding</keyword>
<dbReference type="EMBL" id="CP002696">
    <property type="protein sequence ID" value="AEE17446.1"/>
    <property type="molecule type" value="Genomic_DNA"/>
</dbReference>
<dbReference type="PANTHER" id="PTHR40447:SF1">
    <property type="entry name" value="ANAEROBIC SULFITE REDUCTASE SUBUNIT A"/>
    <property type="match status" value="1"/>
</dbReference>
<feature type="domain" description="4Fe-4S ferredoxin-type" evidence="4">
    <location>
        <begin position="305"/>
        <end position="338"/>
    </location>
</feature>
<sequence>MVRIPVSELDRFFAAAAEKQDVYLPVNNQAGQAEFKKWRKGAALSSALNTVRSAKDFFFPQTENIVDFKMEGKNIEVVDAREPNADFIVFGVRACDAASFGILDKVFLADPVDSFYKGRREHGTIVTVACTAPAPTCFCNLFGIDAADPAGDVSGWIADGTLYLEAKTEKGKKLLDSLSAAVTPADASGEAAVTAQKKATSAAMEKQPFAHLCKDRFKGENLLDIFNDPRWKSLSQACLGCGTCTFVCPTCQCYDIRDFDTGHGVKRFRCWDSCMYSDFTKMAHGNPRLTQLERFRQRFMHKLVYFPSNNDGQYGCVGCGRCLAKCPISMNIVKVMKTLGDE</sequence>
<evidence type="ECO:0000256" key="2">
    <source>
        <dbReference type="ARBA" id="ARBA00023004"/>
    </source>
</evidence>
<dbReference type="Pfam" id="PF17179">
    <property type="entry name" value="Fer4_22"/>
    <property type="match status" value="1"/>
</dbReference>
<dbReference type="OrthoDB" id="9796486at2"/>
<proteinExistence type="predicted"/>
<evidence type="ECO:0000256" key="3">
    <source>
        <dbReference type="ARBA" id="ARBA00023014"/>
    </source>
</evidence>
<dbReference type="PROSITE" id="PS00198">
    <property type="entry name" value="4FE4S_FER_1"/>
    <property type="match status" value="2"/>
</dbReference>
<dbReference type="STRING" id="906968.Trebr_2031"/>
<dbReference type="HOGENOM" id="CLU_046702_1_0_12"/>
<keyword evidence="2" id="KW-0408">Iron</keyword>
<reference evidence="6" key="1">
    <citation type="submission" date="2011-04" db="EMBL/GenBank/DDBJ databases">
        <title>The complete genome of Treponema brennaborense DSM 12168.</title>
        <authorList>
            <person name="Lucas S."/>
            <person name="Han J."/>
            <person name="Lapidus A."/>
            <person name="Bruce D."/>
            <person name="Goodwin L."/>
            <person name="Pitluck S."/>
            <person name="Peters L."/>
            <person name="Kyrpides N."/>
            <person name="Mavromatis K."/>
            <person name="Ivanova N."/>
            <person name="Mikhailova N."/>
            <person name="Pagani I."/>
            <person name="Teshima H."/>
            <person name="Detter J.C."/>
            <person name="Tapia R."/>
            <person name="Han C."/>
            <person name="Land M."/>
            <person name="Hauser L."/>
            <person name="Markowitz V."/>
            <person name="Cheng J.-F."/>
            <person name="Hugenholtz P."/>
            <person name="Woyke T."/>
            <person name="Wu D."/>
            <person name="Gronow S."/>
            <person name="Wellnitz S."/>
            <person name="Brambilla E."/>
            <person name="Klenk H.-P."/>
            <person name="Eisen J.A."/>
        </authorList>
    </citation>
    <scope>NUCLEOTIDE SEQUENCE [LARGE SCALE GENOMIC DNA]</scope>
    <source>
        <strain evidence="6">DSM 12168 / CIP 105900 / DD5/3</strain>
    </source>
</reference>
<evidence type="ECO:0000256" key="1">
    <source>
        <dbReference type="ARBA" id="ARBA00022723"/>
    </source>
</evidence>
<protein>
    <submittedName>
        <fullName evidence="5">4Fe-4S ferredoxin, iron-sulfur binding protein</fullName>
    </submittedName>
</protein>
<dbReference type="PANTHER" id="PTHR40447">
    <property type="entry name" value="ANAEROBIC SULFITE REDUCTASE SUBUNIT A"/>
    <property type="match status" value="1"/>
</dbReference>
<accession>F4LJR6</accession>